<dbReference type="GO" id="GO:0003677">
    <property type="term" value="F:DNA binding"/>
    <property type="evidence" value="ECO:0007669"/>
    <property type="project" value="InterPro"/>
</dbReference>
<keyword evidence="2" id="KW-0479">Metal-binding</keyword>
<dbReference type="SMART" id="SM00487">
    <property type="entry name" value="DEXDc"/>
    <property type="match status" value="1"/>
</dbReference>
<accession>A0A8H3TQH0</accession>
<keyword evidence="18" id="KW-1185">Reference proteome</keyword>
<keyword evidence="11" id="KW-0694">RNA-binding</keyword>
<evidence type="ECO:0000256" key="9">
    <source>
        <dbReference type="ARBA" id="ARBA00023158"/>
    </source>
</evidence>
<dbReference type="Gene3D" id="1.10.1520.10">
    <property type="entry name" value="Ribonuclease III domain"/>
    <property type="match status" value="2"/>
</dbReference>
<dbReference type="PROSITE" id="PS50142">
    <property type="entry name" value="RNASE_3_2"/>
    <property type="match status" value="2"/>
</dbReference>
<keyword evidence="10" id="KW-0464">Manganese</keyword>
<keyword evidence="4" id="KW-0547">Nucleotide-binding</keyword>
<sequence length="1526" mass="172278">MNDIPDSVPRAYQNEIFQHAIRKNIIAVMGTGTGKTLIACMLIKYMHSIPLRKGSQKKVSVFVVPTVPLVYQQADTIEKFTGLEVKAFCGEMGVDFWDRNKWIEELDLENTHVIVLTPQILLNTLSHAYLDISVFDLLVIDECHHARKGNPLAVALRTFYHSLGAGKARPKILGLTASPIWTPHNPEKSLHELQMTLASTIVAVKVNIAELQSHAPRPKEHIAFYKPDIIVQNTELYGELDMLPLDWALDKLVWPKIKVRARVALEGLGPLGMDLYLVRQLREPVREVVDLVKNGLISPSDVDWKLAKKLYSILDPIDIDIGSSVPLQALSPKFRELVATLTKYHRASTMDEEEEGASQFQAIIFATQRHIAFGLAELLEKLDELAGWIKVKTLVGHGTNDYVAGGQAFNEQKRLVRDFRDGKFNVLISTSVGEEGLDFPACALVIRYDVNTTMIGYLQSRGRARQKTSEYVVLIDQYDPRQLEDYRKYVEYEDLMAHNYRTSLPKPPLYREQELGIHPDDQALRQIYRIRATGALLTFERAISLINETCSLLPSSDGIPPPQPIFEVEEISQAIYRCRVILPAATALPTNRLIISARPRRTKMEAKRAVAFEACRILHRYNLLNDHLIPHREPEGEEAVDIDGRLVGGDLSVEFEVTMDPVWGNMWKSPEQVYLTPISIDGKQCVGLISGSPLPKDIEFPMWSGNATAEKKRQARCAASIPLEYTADQAHDLFFPYTERAYKEVIAHGRVLASRLALLLVPIKDGFVDHDTLEKAFDPVPHQDGKLGTVANGPYGRPVRIEQVRNDISRDSLAKEVLVGQAAIDTSTMADGKTYQEYLADKYGRMPHLLEILDEDSPLVEVLHLSKRRNNLISAKDALKTTNVFGRTKGPITEIFPKSWLVASFFDREVFEQLQMVPSIIRYITDVERIRPHAEKFGLQNVDMGILREAVTPPQASAGLDYQRLETLGDRVLQLCTTVYVYHKYPHKNEGKLHVLRRNSVCNRYLRRRAEEAGLHTMICSELFTIAKWDWPDAKSEESVSINRKWLQDGTEALLGAAYAAGGWPLALKLGDALGLPFGGSIAWTKRYSPLSLVNVIDTSDVIEVLQHKLKYRFKNPTLLLEAITHPSLTSVVVPSYNRLEFLGDAVLDMIVVERMYNKYPHADPGELTRRKMAIVSNATLGWISMIDLGVAVHIQHSSIAIPKLILEAMEIFRNIDVNALLNEHWEYHPAKLLADVVESIIGAMFIDVHHDYEEVKKSVLPLIDKVLQASDICRIDCPIMELMAWAGSQHKCQKIRFESTQGGRKLKRHAYQITVHGKPVANSEGKPLASKEGNHGYAVKCALSVEAMQILRDEEGMSRYCNCDKANLAVKETERAKRKFERIELNGQSANIIKPQQESDDMAMFDFTDYRSQQLGTSEEDRDDKFRFDDEEVEDLLPGMNAPGLTSALPDGIPADLPHEESSPRLERPIEKKQSFYVESVDGQIYLDETDDETMPTEMTISRSRLNDKRLRECAEEEVIVIDDD</sequence>
<dbReference type="GO" id="GO:0004386">
    <property type="term" value="F:helicase activity"/>
    <property type="evidence" value="ECO:0007669"/>
    <property type="project" value="UniProtKB-KW"/>
</dbReference>
<dbReference type="SUPFAM" id="SSF69065">
    <property type="entry name" value="RNase III domain-like"/>
    <property type="match status" value="2"/>
</dbReference>
<feature type="domain" description="RNase III" evidence="13">
    <location>
        <begin position="930"/>
        <end position="1063"/>
    </location>
</feature>
<evidence type="ECO:0000259" key="13">
    <source>
        <dbReference type="PROSITE" id="PS50142"/>
    </source>
</evidence>
<feature type="domain" description="RNase III" evidence="13">
    <location>
        <begin position="1103"/>
        <end position="1250"/>
    </location>
</feature>
<keyword evidence="9" id="KW-0943">RNA-mediated gene silencing</keyword>
<dbReference type="GO" id="GO:0005524">
    <property type="term" value="F:ATP binding"/>
    <property type="evidence" value="ECO:0007669"/>
    <property type="project" value="UniProtKB-KW"/>
</dbReference>
<reference evidence="17" key="1">
    <citation type="submission" date="2020-07" db="EMBL/GenBank/DDBJ databases">
        <title>Draft Genome Sequence of a Deep-Sea Yeast, Naganishia (Cryptococcus) liquefaciens strain N6.</title>
        <authorList>
            <person name="Han Y.W."/>
            <person name="Kajitani R."/>
            <person name="Morimoto H."/>
            <person name="Parhat M."/>
            <person name="Tsubouchi H."/>
            <person name="Bakenova O."/>
            <person name="Ogata M."/>
            <person name="Argunhan B."/>
            <person name="Aoki R."/>
            <person name="Kajiwara S."/>
            <person name="Itoh T."/>
            <person name="Iwasaki H."/>
        </authorList>
    </citation>
    <scope>NUCLEOTIDE SEQUENCE</scope>
    <source>
        <strain evidence="17">N6</strain>
    </source>
</reference>
<dbReference type="InterPro" id="IPR005034">
    <property type="entry name" value="Dicer_dimerisation"/>
</dbReference>
<dbReference type="PROSITE" id="PS51192">
    <property type="entry name" value="HELICASE_ATP_BIND_1"/>
    <property type="match status" value="1"/>
</dbReference>
<feature type="domain" description="Helicase C-terminal" evidence="15">
    <location>
        <begin position="349"/>
        <end position="516"/>
    </location>
</feature>
<dbReference type="GO" id="GO:0005634">
    <property type="term" value="C:nucleus"/>
    <property type="evidence" value="ECO:0007669"/>
    <property type="project" value="TreeGrafter"/>
</dbReference>
<feature type="domain" description="Dicer dsRNA-binding fold" evidence="16">
    <location>
        <begin position="542"/>
        <end position="638"/>
    </location>
</feature>
<keyword evidence="7" id="KW-0067">ATP-binding</keyword>
<dbReference type="GO" id="GO:0005737">
    <property type="term" value="C:cytoplasm"/>
    <property type="evidence" value="ECO:0007669"/>
    <property type="project" value="TreeGrafter"/>
</dbReference>
<evidence type="ECO:0008006" key="19">
    <source>
        <dbReference type="Google" id="ProtNLM"/>
    </source>
</evidence>
<evidence type="ECO:0000256" key="7">
    <source>
        <dbReference type="ARBA" id="ARBA00022840"/>
    </source>
</evidence>
<name>A0A8H3TQH0_9TREE</name>
<dbReference type="InterPro" id="IPR000999">
    <property type="entry name" value="RNase_III_dom"/>
</dbReference>
<dbReference type="PANTHER" id="PTHR14950">
    <property type="entry name" value="DICER-RELATED"/>
    <property type="match status" value="1"/>
</dbReference>
<dbReference type="InterPro" id="IPR001650">
    <property type="entry name" value="Helicase_C-like"/>
</dbReference>
<feature type="region of interest" description="Disordered" evidence="12">
    <location>
        <begin position="1440"/>
        <end position="1468"/>
    </location>
</feature>
<evidence type="ECO:0000256" key="1">
    <source>
        <dbReference type="ARBA" id="ARBA00001936"/>
    </source>
</evidence>
<evidence type="ECO:0000313" key="18">
    <source>
        <dbReference type="Proteomes" id="UP000620104"/>
    </source>
</evidence>
<evidence type="ECO:0000256" key="8">
    <source>
        <dbReference type="ARBA" id="ARBA00022842"/>
    </source>
</evidence>
<dbReference type="Proteomes" id="UP000620104">
    <property type="component" value="Unassembled WGS sequence"/>
</dbReference>
<dbReference type="GO" id="GO:0004525">
    <property type="term" value="F:ribonuclease III activity"/>
    <property type="evidence" value="ECO:0007669"/>
    <property type="project" value="InterPro"/>
</dbReference>
<evidence type="ECO:0000256" key="11">
    <source>
        <dbReference type="PROSITE-ProRule" id="PRU00657"/>
    </source>
</evidence>
<dbReference type="Pfam" id="PF00271">
    <property type="entry name" value="Helicase_C"/>
    <property type="match status" value="1"/>
</dbReference>
<comment type="caution">
    <text evidence="17">The sequence shown here is derived from an EMBL/GenBank/DDBJ whole genome shotgun (WGS) entry which is preliminary data.</text>
</comment>
<evidence type="ECO:0000259" key="16">
    <source>
        <dbReference type="PROSITE" id="PS51327"/>
    </source>
</evidence>
<evidence type="ECO:0000256" key="6">
    <source>
        <dbReference type="ARBA" id="ARBA00022806"/>
    </source>
</evidence>
<evidence type="ECO:0000256" key="3">
    <source>
        <dbReference type="ARBA" id="ARBA00022737"/>
    </source>
</evidence>
<evidence type="ECO:0000313" key="17">
    <source>
        <dbReference type="EMBL" id="GHJ85340.1"/>
    </source>
</evidence>
<dbReference type="InterPro" id="IPR027417">
    <property type="entry name" value="P-loop_NTPase"/>
</dbReference>
<comment type="similarity">
    <text evidence="11">Belongs to the helicase family. Dicer subfamily.</text>
</comment>
<evidence type="ECO:0000256" key="10">
    <source>
        <dbReference type="ARBA" id="ARBA00023211"/>
    </source>
</evidence>
<dbReference type="PANTHER" id="PTHR14950:SF37">
    <property type="entry name" value="ENDORIBONUCLEASE DICER"/>
    <property type="match status" value="1"/>
</dbReference>
<dbReference type="PROSITE" id="PS51194">
    <property type="entry name" value="HELICASE_CTER"/>
    <property type="match status" value="1"/>
</dbReference>
<dbReference type="OrthoDB" id="416741at2759"/>
<dbReference type="SUPFAM" id="SSF52540">
    <property type="entry name" value="P-loop containing nucleoside triphosphate hydrolases"/>
    <property type="match status" value="1"/>
</dbReference>
<dbReference type="Pfam" id="PF03368">
    <property type="entry name" value="Dicer_dimer"/>
    <property type="match status" value="1"/>
</dbReference>
<dbReference type="InterPro" id="IPR036389">
    <property type="entry name" value="RNase_III_sf"/>
</dbReference>
<dbReference type="GO" id="GO:0003723">
    <property type="term" value="F:RNA binding"/>
    <property type="evidence" value="ECO:0007669"/>
    <property type="project" value="UniProtKB-UniRule"/>
</dbReference>
<keyword evidence="6" id="KW-0347">Helicase</keyword>
<organism evidence="17 18">
    <name type="scientific">Naganishia liquefaciens</name>
    <dbReference type="NCBI Taxonomy" id="104408"/>
    <lineage>
        <taxon>Eukaryota</taxon>
        <taxon>Fungi</taxon>
        <taxon>Dikarya</taxon>
        <taxon>Basidiomycota</taxon>
        <taxon>Agaricomycotina</taxon>
        <taxon>Tremellomycetes</taxon>
        <taxon>Filobasidiales</taxon>
        <taxon>Filobasidiaceae</taxon>
        <taxon>Naganishia</taxon>
    </lineage>
</organism>
<dbReference type="InterPro" id="IPR006935">
    <property type="entry name" value="Helicase/UvrB_N"/>
</dbReference>
<feature type="domain" description="Helicase ATP-binding" evidence="14">
    <location>
        <begin position="16"/>
        <end position="197"/>
    </location>
</feature>
<evidence type="ECO:0000259" key="14">
    <source>
        <dbReference type="PROSITE" id="PS51192"/>
    </source>
</evidence>
<dbReference type="CDD" id="cd00593">
    <property type="entry name" value="RIBOc"/>
    <property type="match status" value="2"/>
</dbReference>
<evidence type="ECO:0000256" key="2">
    <source>
        <dbReference type="ARBA" id="ARBA00022723"/>
    </source>
</evidence>
<keyword evidence="5" id="KW-0378">Hydrolase</keyword>
<feature type="compositionally biased region" description="Basic and acidic residues" evidence="12">
    <location>
        <begin position="1458"/>
        <end position="1468"/>
    </location>
</feature>
<dbReference type="Pfam" id="PF04851">
    <property type="entry name" value="ResIII"/>
    <property type="match status" value="1"/>
</dbReference>
<dbReference type="SMART" id="SM00490">
    <property type="entry name" value="HELICc"/>
    <property type="match status" value="1"/>
</dbReference>
<dbReference type="Gene3D" id="3.30.160.380">
    <property type="entry name" value="Dicer dimerisation domain"/>
    <property type="match status" value="1"/>
</dbReference>
<proteinExistence type="inferred from homology"/>
<dbReference type="Pfam" id="PF00636">
    <property type="entry name" value="Ribonuclease_3"/>
    <property type="match status" value="2"/>
</dbReference>
<dbReference type="CDD" id="cd18034">
    <property type="entry name" value="DEXHc_dicer"/>
    <property type="match status" value="1"/>
</dbReference>
<dbReference type="GO" id="GO:0030422">
    <property type="term" value="P:siRNA processing"/>
    <property type="evidence" value="ECO:0007669"/>
    <property type="project" value="TreeGrafter"/>
</dbReference>
<dbReference type="InterPro" id="IPR014001">
    <property type="entry name" value="Helicase_ATP-bd"/>
</dbReference>
<evidence type="ECO:0000256" key="4">
    <source>
        <dbReference type="ARBA" id="ARBA00022741"/>
    </source>
</evidence>
<keyword evidence="3" id="KW-0677">Repeat</keyword>
<evidence type="ECO:0000259" key="15">
    <source>
        <dbReference type="PROSITE" id="PS51194"/>
    </source>
</evidence>
<comment type="cofactor">
    <cofactor evidence="1">
        <name>Mn(2+)</name>
        <dbReference type="ChEBI" id="CHEBI:29035"/>
    </cofactor>
</comment>
<gene>
    <name evidence="17" type="ORF">NliqN6_1742</name>
</gene>
<dbReference type="PROSITE" id="PS51327">
    <property type="entry name" value="DICER_DSRBF"/>
    <property type="match status" value="1"/>
</dbReference>
<dbReference type="InterPro" id="IPR038248">
    <property type="entry name" value="Dicer_dimer_sf"/>
</dbReference>
<dbReference type="Gene3D" id="3.40.50.300">
    <property type="entry name" value="P-loop containing nucleotide triphosphate hydrolases"/>
    <property type="match status" value="2"/>
</dbReference>
<protein>
    <recommendedName>
        <fullName evidence="19">DEAD/DEAH box helicase</fullName>
    </recommendedName>
</protein>
<dbReference type="SMART" id="SM00535">
    <property type="entry name" value="RIBOc"/>
    <property type="match status" value="2"/>
</dbReference>
<dbReference type="EMBL" id="BLZA01000011">
    <property type="protein sequence ID" value="GHJ85340.1"/>
    <property type="molecule type" value="Genomic_DNA"/>
</dbReference>
<evidence type="ECO:0000256" key="12">
    <source>
        <dbReference type="SAM" id="MobiDB-lite"/>
    </source>
</evidence>
<keyword evidence="8" id="KW-0460">Magnesium</keyword>
<dbReference type="GO" id="GO:0046872">
    <property type="term" value="F:metal ion binding"/>
    <property type="evidence" value="ECO:0007669"/>
    <property type="project" value="UniProtKB-KW"/>
</dbReference>
<evidence type="ECO:0000256" key="5">
    <source>
        <dbReference type="ARBA" id="ARBA00022801"/>
    </source>
</evidence>